<feature type="transmembrane region" description="Helical" evidence="1">
    <location>
        <begin position="128"/>
        <end position="148"/>
    </location>
</feature>
<keyword evidence="2" id="KW-0732">Signal</keyword>
<feature type="transmembrane region" description="Helical" evidence="1">
    <location>
        <begin position="358"/>
        <end position="382"/>
    </location>
</feature>
<accession>M7X8G1</accession>
<keyword evidence="1" id="KW-1133">Transmembrane helix</keyword>
<feature type="chain" id="PRO_5012181154" description="Transmembrane protein" evidence="2">
    <location>
        <begin position="16"/>
        <end position="409"/>
    </location>
</feature>
<sequence length="409" mass="47149">MTSLVFILFALQTSAIITTYNLGCKITSVSSSEQYQIDNGQLVLTFYSDDSCTQITRKEEVMTIQANCEITQSQISCLTESTKERKEFNYCDSGRRKHVTYGLAIGYPFAVLCLAAVNLGLGRRIPIINIFLSPFVFASLVVMCDRIICKKNDFEVIVSSGIFVSALLLELIIIFITRIFYRDTDFYNRVFAAHSILMELWNGNFNHNLPDILNRYISGKPEGNVYGESYHYISKILNKKSNGEYQQIDEEDTDYSKLLTKTTFKTTQRISYKSWEKNTTKLPKLPTNSMLRVTIEEGIRLSPGTVQAQNEVYDKITSICKNKDTNYSVTINWETPFIYKNFYVVQSRFLDFLLSWKIFGLLYVFSMAVGLNLLVDCIWRFLETPFKFRMEKTVSVDNDLPMKCFLILE</sequence>
<dbReference type="Proteomes" id="UP000030780">
    <property type="component" value="Unassembled WGS sequence"/>
</dbReference>
<evidence type="ECO:0000256" key="2">
    <source>
        <dbReference type="SAM" id="SignalP"/>
    </source>
</evidence>
<protein>
    <recommendedName>
        <fullName evidence="5">Transmembrane protein</fullName>
    </recommendedName>
</protein>
<dbReference type="OrthoDB" id="26175at2759"/>
<keyword evidence="1" id="KW-0472">Membrane</keyword>
<evidence type="ECO:0000256" key="1">
    <source>
        <dbReference type="SAM" id="Phobius"/>
    </source>
</evidence>
<evidence type="ECO:0008006" key="5">
    <source>
        <dbReference type="Google" id="ProtNLM"/>
    </source>
</evidence>
<keyword evidence="1" id="KW-0812">Transmembrane</keyword>
<evidence type="ECO:0000313" key="3">
    <source>
        <dbReference type="EMBL" id="EMS16353.1"/>
    </source>
</evidence>
<organism evidence="3 4">
    <name type="scientific">Entamoeba histolytica HM-3:IMSS</name>
    <dbReference type="NCBI Taxonomy" id="885315"/>
    <lineage>
        <taxon>Eukaryota</taxon>
        <taxon>Amoebozoa</taxon>
        <taxon>Evosea</taxon>
        <taxon>Archamoebae</taxon>
        <taxon>Mastigamoebida</taxon>
        <taxon>Entamoebidae</taxon>
        <taxon>Entamoeba</taxon>
    </lineage>
</organism>
<name>M7X8G1_ENTHI</name>
<feature type="transmembrane region" description="Helical" evidence="1">
    <location>
        <begin position="160"/>
        <end position="181"/>
    </location>
</feature>
<gene>
    <name evidence="3" type="ORF">KM1_195910</name>
</gene>
<dbReference type="AlphaFoldDB" id="M7X8G1"/>
<evidence type="ECO:0000313" key="4">
    <source>
        <dbReference type="Proteomes" id="UP000030780"/>
    </source>
</evidence>
<dbReference type="EMBL" id="KB637446">
    <property type="protein sequence ID" value="EMS16353.1"/>
    <property type="molecule type" value="Genomic_DNA"/>
</dbReference>
<proteinExistence type="predicted"/>
<feature type="signal peptide" evidence="2">
    <location>
        <begin position="1"/>
        <end position="15"/>
    </location>
</feature>
<feature type="transmembrane region" description="Helical" evidence="1">
    <location>
        <begin position="99"/>
        <end position="121"/>
    </location>
</feature>
<dbReference type="VEuPathDB" id="AmoebaDB:KM1_195910"/>
<reference evidence="3 4" key="1">
    <citation type="submission" date="2013-01" db="EMBL/GenBank/DDBJ databases">
        <authorList>
            <person name="Inman J."/>
            <person name="Zafar N."/>
            <person name="Lorenzi H."/>
            <person name="Caler E."/>
        </authorList>
    </citation>
    <scope>NUCLEOTIDE SEQUENCE [LARGE SCALE GENOMIC DNA]</scope>
    <source>
        <strain evidence="3 4">HM-3:IMSS</strain>
    </source>
</reference>